<evidence type="ECO:0000313" key="3">
    <source>
        <dbReference type="Proteomes" id="UP001151760"/>
    </source>
</evidence>
<comment type="caution">
    <text evidence="2">The sequence shown here is derived from an EMBL/GenBank/DDBJ whole genome shotgun (WGS) entry which is preliminary data.</text>
</comment>
<dbReference type="InterPro" id="IPR018289">
    <property type="entry name" value="MULE_transposase_dom"/>
</dbReference>
<evidence type="ECO:0000313" key="2">
    <source>
        <dbReference type="EMBL" id="GJT62810.1"/>
    </source>
</evidence>
<name>A0ABQ5FHH6_9ASTR</name>
<reference evidence="2" key="1">
    <citation type="journal article" date="2022" name="Int. J. Mol. Sci.">
        <title>Draft Genome of Tanacetum Coccineum: Genomic Comparison of Closely Related Tanacetum-Family Plants.</title>
        <authorList>
            <person name="Yamashiro T."/>
            <person name="Shiraishi A."/>
            <person name="Nakayama K."/>
            <person name="Satake H."/>
        </authorList>
    </citation>
    <scope>NUCLEOTIDE SEQUENCE</scope>
</reference>
<reference evidence="2" key="2">
    <citation type="submission" date="2022-01" db="EMBL/GenBank/DDBJ databases">
        <authorList>
            <person name="Yamashiro T."/>
            <person name="Shiraishi A."/>
            <person name="Satake H."/>
            <person name="Nakayama K."/>
        </authorList>
    </citation>
    <scope>NUCLEOTIDE SEQUENCE</scope>
</reference>
<organism evidence="2 3">
    <name type="scientific">Tanacetum coccineum</name>
    <dbReference type="NCBI Taxonomy" id="301880"/>
    <lineage>
        <taxon>Eukaryota</taxon>
        <taxon>Viridiplantae</taxon>
        <taxon>Streptophyta</taxon>
        <taxon>Embryophyta</taxon>
        <taxon>Tracheophyta</taxon>
        <taxon>Spermatophyta</taxon>
        <taxon>Magnoliopsida</taxon>
        <taxon>eudicotyledons</taxon>
        <taxon>Gunneridae</taxon>
        <taxon>Pentapetalae</taxon>
        <taxon>asterids</taxon>
        <taxon>campanulids</taxon>
        <taxon>Asterales</taxon>
        <taxon>Asteraceae</taxon>
        <taxon>Asteroideae</taxon>
        <taxon>Anthemideae</taxon>
        <taxon>Anthemidinae</taxon>
        <taxon>Tanacetum</taxon>
    </lineage>
</organism>
<dbReference type="PANTHER" id="PTHR31973:SF190">
    <property type="entry name" value="MULE TRANSPOSASE DOMAIN-CONTAINING PROTEIN"/>
    <property type="match status" value="1"/>
</dbReference>
<accession>A0ABQ5FHH6</accession>
<evidence type="ECO:0000259" key="1">
    <source>
        <dbReference type="Pfam" id="PF10551"/>
    </source>
</evidence>
<dbReference type="Pfam" id="PF10551">
    <property type="entry name" value="MULE"/>
    <property type="match status" value="1"/>
</dbReference>
<dbReference type="Proteomes" id="UP001151760">
    <property type="component" value="Unassembled WGS sequence"/>
</dbReference>
<keyword evidence="3" id="KW-1185">Reference proteome</keyword>
<gene>
    <name evidence="2" type="ORF">Tco_1006343</name>
</gene>
<protein>
    <submittedName>
        <fullName evidence="2">FAR1-related sequence 10</fullName>
    </submittedName>
</protein>
<dbReference type="EMBL" id="BQNB010017407">
    <property type="protein sequence ID" value="GJT62810.1"/>
    <property type="molecule type" value="Genomic_DNA"/>
</dbReference>
<proteinExistence type="predicted"/>
<feature type="domain" description="MULE transposase" evidence="1">
    <location>
        <begin position="64"/>
        <end position="157"/>
    </location>
</feature>
<dbReference type="PANTHER" id="PTHR31973">
    <property type="entry name" value="POLYPROTEIN, PUTATIVE-RELATED"/>
    <property type="match status" value="1"/>
</dbReference>
<sequence>MLRSNTLWLRDYANEVQRCNPDTTVKIDVYGKEDLEKTTRMFRRIYVCLGALKRGFKEGGRELLGLDGAFMRGKYPGQMLTAVGVDANNGIYPVAYGIVESENQYSWTWFLTCLAFDLFSNSNFTFITDRQKGLLPIIAKLFPSVEHRFCVRHINENMNLTWKGGDYKEMLWRCATSTTIVKFQKNMDDLKNYNKKAHEWLSKIPPEHWSRAYFSGIPCKHDIAAIHDMADNCMDVGTSEDWVHESYKLQTWMNVYSHKINPVNGRDLWSDKAMK</sequence>